<evidence type="ECO:0000313" key="3">
    <source>
        <dbReference type="EMBL" id="OBS29570.1"/>
    </source>
</evidence>
<sequence>MTLTSSINMDRTHEYDCTAWSRESPPDAPTVDGVQTIHPFHGQEQRQRNTTSVQRNTPPTRAQKKPQEDAKELDLGWHAMCFVYWVMALITMVVMAKIYRGLFPTTCGV</sequence>
<organism evidence="3 4">
    <name type="scientific">Fusarium poae</name>
    <dbReference type="NCBI Taxonomy" id="36050"/>
    <lineage>
        <taxon>Eukaryota</taxon>
        <taxon>Fungi</taxon>
        <taxon>Dikarya</taxon>
        <taxon>Ascomycota</taxon>
        <taxon>Pezizomycotina</taxon>
        <taxon>Sordariomycetes</taxon>
        <taxon>Hypocreomycetidae</taxon>
        <taxon>Hypocreales</taxon>
        <taxon>Nectriaceae</taxon>
        <taxon>Fusarium</taxon>
    </lineage>
</organism>
<evidence type="ECO:0000313" key="4">
    <source>
        <dbReference type="Proteomes" id="UP000091967"/>
    </source>
</evidence>
<evidence type="ECO:0000256" key="1">
    <source>
        <dbReference type="SAM" id="MobiDB-lite"/>
    </source>
</evidence>
<comment type="caution">
    <text evidence="3">The sequence shown here is derived from an EMBL/GenBank/DDBJ whole genome shotgun (WGS) entry which is preliminary data.</text>
</comment>
<gene>
    <name evidence="3" type="ORF">FPOA_03508</name>
</gene>
<dbReference type="AlphaFoldDB" id="A0A1B8BA06"/>
<keyword evidence="2" id="KW-0812">Transmembrane</keyword>
<protein>
    <submittedName>
        <fullName evidence="3">Uncharacterized protein</fullName>
    </submittedName>
</protein>
<reference evidence="3 4" key="1">
    <citation type="submission" date="2016-06" db="EMBL/GenBank/DDBJ databases">
        <title>Living apart together: crosstalk between the core and supernumerary genomes in a fungal plant pathogen.</title>
        <authorList>
            <person name="Vanheule A."/>
            <person name="Audenaert K."/>
            <person name="Warris S."/>
            <person name="Van De Geest H."/>
            <person name="Schijlen E."/>
            <person name="Hofte M."/>
            <person name="De Saeger S."/>
            <person name="Haesaert G."/>
            <person name="Waalwijk C."/>
            <person name="Van Der Lee T."/>
        </authorList>
    </citation>
    <scope>NUCLEOTIDE SEQUENCE [LARGE SCALE GENOMIC DNA]</scope>
    <source>
        <strain evidence="3 4">2516</strain>
    </source>
</reference>
<proteinExistence type="predicted"/>
<feature type="region of interest" description="Disordered" evidence="1">
    <location>
        <begin position="17"/>
        <end position="70"/>
    </location>
</feature>
<feature type="transmembrane region" description="Helical" evidence="2">
    <location>
        <begin position="75"/>
        <end position="96"/>
    </location>
</feature>
<keyword evidence="4" id="KW-1185">Reference proteome</keyword>
<name>A0A1B8BA06_FUSPO</name>
<dbReference type="EMBL" id="LYXU01000001">
    <property type="protein sequence ID" value="OBS29570.1"/>
    <property type="molecule type" value="Genomic_DNA"/>
</dbReference>
<keyword evidence="2" id="KW-0472">Membrane</keyword>
<evidence type="ECO:0000256" key="2">
    <source>
        <dbReference type="SAM" id="Phobius"/>
    </source>
</evidence>
<dbReference type="Proteomes" id="UP000091967">
    <property type="component" value="Unassembled WGS sequence"/>
</dbReference>
<keyword evidence="2" id="KW-1133">Transmembrane helix</keyword>
<feature type="compositionally biased region" description="Polar residues" evidence="1">
    <location>
        <begin position="48"/>
        <end position="60"/>
    </location>
</feature>
<accession>A0A1B8BA06</accession>